<organism evidence="1 2">
    <name type="scientific">Candidatus Doudnabacteria bacterium RIFCSPHIGHO2_12_FULL_48_16</name>
    <dbReference type="NCBI Taxonomy" id="1817838"/>
    <lineage>
        <taxon>Bacteria</taxon>
        <taxon>Candidatus Doudnaibacteriota</taxon>
    </lineage>
</organism>
<sequence length="84" mass="9360">MGRREEVLADAIAALNRAAWALNEPWSEQSARRNQDTLAAICRALPYCQGQWSSRLPGHFQAAAEAMKQKLLARLAQPGTLKER</sequence>
<proteinExistence type="predicted"/>
<protein>
    <submittedName>
        <fullName evidence="1">Uncharacterized protein</fullName>
    </submittedName>
</protein>
<gene>
    <name evidence="1" type="ORF">A3E29_04590</name>
</gene>
<name>A0A1F5PKE4_9BACT</name>
<evidence type="ECO:0000313" key="1">
    <source>
        <dbReference type="EMBL" id="OGE90337.1"/>
    </source>
</evidence>
<evidence type="ECO:0000313" key="2">
    <source>
        <dbReference type="Proteomes" id="UP000177682"/>
    </source>
</evidence>
<dbReference type="AlphaFoldDB" id="A0A1F5PKE4"/>
<dbReference type="EMBL" id="MFEY01000007">
    <property type="protein sequence ID" value="OGE90337.1"/>
    <property type="molecule type" value="Genomic_DNA"/>
</dbReference>
<accession>A0A1F5PKE4</accession>
<dbReference type="Proteomes" id="UP000177682">
    <property type="component" value="Unassembled WGS sequence"/>
</dbReference>
<reference evidence="1 2" key="1">
    <citation type="journal article" date="2016" name="Nat. Commun.">
        <title>Thousands of microbial genomes shed light on interconnected biogeochemical processes in an aquifer system.</title>
        <authorList>
            <person name="Anantharaman K."/>
            <person name="Brown C.T."/>
            <person name="Hug L.A."/>
            <person name="Sharon I."/>
            <person name="Castelle C.J."/>
            <person name="Probst A.J."/>
            <person name="Thomas B.C."/>
            <person name="Singh A."/>
            <person name="Wilkins M.J."/>
            <person name="Karaoz U."/>
            <person name="Brodie E.L."/>
            <person name="Williams K.H."/>
            <person name="Hubbard S.S."/>
            <person name="Banfield J.F."/>
        </authorList>
    </citation>
    <scope>NUCLEOTIDE SEQUENCE [LARGE SCALE GENOMIC DNA]</scope>
</reference>
<comment type="caution">
    <text evidence="1">The sequence shown here is derived from an EMBL/GenBank/DDBJ whole genome shotgun (WGS) entry which is preliminary data.</text>
</comment>